<evidence type="ECO:0000313" key="2">
    <source>
        <dbReference type="Proteomes" id="UP000031012"/>
    </source>
</evidence>
<accession>A0A0B2UIA1</accession>
<dbReference type="InterPro" id="IPR036412">
    <property type="entry name" value="HAD-like_sf"/>
</dbReference>
<dbReference type="GO" id="GO:0008967">
    <property type="term" value="F:phosphoglycolate phosphatase activity"/>
    <property type="evidence" value="ECO:0007669"/>
    <property type="project" value="TreeGrafter"/>
</dbReference>
<dbReference type="Gene3D" id="3.40.50.1000">
    <property type="entry name" value="HAD superfamily/HAD-like"/>
    <property type="match status" value="1"/>
</dbReference>
<dbReference type="SFLD" id="SFLDS00003">
    <property type="entry name" value="Haloacid_Dehalogenase"/>
    <property type="match status" value="1"/>
</dbReference>
<dbReference type="GO" id="GO:0005829">
    <property type="term" value="C:cytosol"/>
    <property type="evidence" value="ECO:0007669"/>
    <property type="project" value="TreeGrafter"/>
</dbReference>
<dbReference type="CDD" id="cd01427">
    <property type="entry name" value="HAD_like"/>
    <property type="match status" value="1"/>
</dbReference>
<protein>
    <submittedName>
        <fullName evidence="1">Haloacid dehalogenase</fullName>
    </submittedName>
</protein>
<proteinExistence type="predicted"/>
<dbReference type="InterPro" id="IPR050155">
    <property type="entry name" value="HAD-like_hydrolase_sf"/>
</dbReference>
<dbReference type="AlphaFoldDB" id="A0A0B2UIA1"/>
<dbReference type="GO" id="GO:0006281">
    <property type="term" value="P:DNA repair"/>
    <property type="evidence" value="ECO:0007669"/>
    <property type="project" value="TreeGrafter"/>
</dbReference>
<name>A0A0B2UIA1_9GAMM</name>
<organism evidence="1 2">
    <name type="scientific">Acinetobacter oleivorans</name>
    <dbReference type="NCBI Taxonomy" id="1148157"/>
    <lineage>
        <taxon>Bacteria</taxon>
        <taxon>Pseudomonadati</taxon>
        <taxon>Pseudomonadota</taxon>
        <taxon>Gammaproteobacteria</taxon>
        <taxon>Moraxellales</taxon>
        <taxon>Moraxellaceae</taxon>
        <taxon>Acinetobacter</taxon>
    </lineage>
</organism>
<dbReference type="NCBIfam" id="TIGR01509">
    <property type="entry name" value="HAD-SF-IA-v3"/>
    <property type="match status" value="1"/>
</dbReference>
<dbReference type="PRINTS" id="PR00413">
    <property type="entry name" value="HADHALOGNASE"/>
</dbReference>
<dbReference type="SFLD" id="SFLDG01129">
    <property type="entry name" value="C1.5:_HAD__Beta-PGM__Phosphata"/>
    <property type="match status" value="1"/>
</dbReference>
<reference evidence="1 2" key="1">
    <citation type="submission" date="2014-03" db="EMBL/GenBank/DDBJ databases">
        <title>Genome sequence of the diesel-degrader and plant-growth promoter Acinetobacter oleivorans PF-1 isolated from the roots of poplar tree.</title>
        <authorList>
            <person name="Gkorezis P."/>
            <person name="van Hamme J."/>
            <person name="Rineau F."/>
            <person name="Vangronsveld J."/>
            <person name="Francetti A."/>
        </authorList>
    </citation>
    <scope>NUCLEOTIDE SEQUENCE [LARGE SCALE GENOMIC DNA]</scope>
    <source>
        <strain evidence="1 2">PF1</strain>
    </source>
</reference>
<evidence type="ECO:0000313" key="1">
    <source>
        <dbReference type="EMBL" id="KHN68747.1"/>
    </source>
</evidence>
<dbReference type="InterPro" id="IPR041492">
    <property type="entry name" value="HAD_2"/>
</dbReference>
<dbReference type="Proteomes" id="UP000031012">
    <property type="component" value="Unassembled WGS sequence"/>
</dbReference>
<dbReference type="PANTHER" id="PTHR43434">
    <property type="entry name" value="PHOSPHOGLYCOLATE PHOSPHATASE"/>
    <property type="match status" value="1"/>
</dbReference>
<dbReference type="InterPro" id="IPR023214">
    <property type="entry name" value="HAD_sf"/>
</dbReference>
<dbReference type="EMBL" id="JHQK01000001">
    <property type="protein sequence ID" value="KHN68747.1"/>
    <property type="molecule type" value="Genomic_DNA"/>
</dbReference>
<comment type="caution">
    <text evidence="1">The sequence shown here is derived from an EMBL/GenBank/DDBJ whole genome shotgun (WGS) entry which is preliminary data.</text>
</comment>
<dbReference type="SUPFAM" id="SSF56784">
    <property type="entry name" value="HAD-like"/>
    <property type="match status" value="1"/>
</dbReference>
<sequence>MSKIVMFDMDGTLLDLAFDDFIWNECLPERHAKIHQLPLAESQKKLYQFYQTHRHTLVWYSSTYWTKTVGVDVLKLQKEFQSKIQARSGCTELLQQLKEQGYTCWLVTNADRASLRLKLDNIAIEHFFDVIISSEQVGYAKEDINFWQKLQQLHFFNPDDTIFIDDTAPVLKTAEKFGIKHLFTISQPSSLKDIRQHQDLEYKALDQLIELLSVLNQIDRKDNDVKIA</sequence>
<dbReference type="InterPro" id="IPR006439">
    <property type="entry name" value="HAD-SF_hydro_IA"/>
</dbReference>
<gene>
    <name evidence="1" type="ORF">DH17_00630</name>
</gene>
<dbReference type="PANTHER" id="PTHR43434:SF3">
    <property type="entry name" value="GMP_IMP NUCLEOTIDASE YRFG"/>
    <property type="match status" value="1"/>
</dbReference>
<dbReference type="Pfam" id="PF13419">
    <property type="entry name" value="HAD_2"/>
    <property type="match status" value="1"/>
</dbReference>